<gene>
    <name evidence="3" type="ORF">GKR67_01730</name>
</gene>
<evidence type="ECO:0000313" key="3">
    <source>
        <dbReference type="EMBL" id="MTC33351.1"/>
    </source>
</evidence>
<feature type="domain" description="DUF4139" evidence="1">
    <location>
        <begin position="234"/>
        <end position="548"/>
    </location>
</feature>
<evidence type="ECO:0000259" key="1">
    <source>
        <dbReference type="Pfam" id="PF13598"/>
    </source>
</evidence>
<name>A0AAW9V6X4_9GAMM</name>
<protein>
    <submittedName>
        <fullName evidence="3">Mucoidy inhibitor MuiA family protein</fullName>
    </submittedName>
</protein>
<dbReference type="EMBL" id="WLUB01000005">
    <property type="protein sequence ID" value="MTC33351.1"/>
    <property type="molecule type" value="Genomic_DNA"/>
</dbReference>
<dbReference type="PANTHER" id="PTHR31005">
    <property type="entry name" value="DUF4139 DOMAIN-CONTAINING PROTEIN"/>
    <property type="match status" value="1"/>
</dbReference>
<sequence>MIYKIYLFKSWGIRMFVIHKFTKGILFVSALASWQAFAESTPVLHPLKLNQATVFLRGAELTNSATVNLPQGESQIIFTHVADHIDPKSLSISLDNDDVLIRSIDVQTVAVDPVYSGEAANLKAQIEAITTQIAELNIKIKVGDDQLALLKDQRFFGETTALSLEQSASKLEFIRKQMSTILGENLAYQQQIEALTEKQGLLQTQFEENIPSNIGEQTQIVLNIETPKNLTSNMQVSYVTPDAGWSPSYDIRAKSIDKPINITYKADVIQNTGLDWDKVKLTLSSANPTRNITPPFLTPWLLSIYDEYNQSYANNKMSASMDMAMPAAPVAEISAVKKRSPGMANYISTNTNGVNLSYDIALPFSLASTPKAKSITIKQADVDAKYRYTSTPKIAEEVYLQGQIDDWDRLNLLNGPANIYFMNSYVGNFYVNSNQLTETLDIPFGVDDNIQISRVNNASVHSKPSFMGSSVEQKESFLIKVRNTRNNDIQLSVYDQLPISRDTDIKVLNPEFTGGKLDEKENKIEWDLTLKPQEAVELPLSYTLKYPKNKQINGL</sequence>
<dbReference type="PANTHER" id="PTHR31005:SF8">
    <property type="entry name" value="DUF4139 DOMAIN-CONTAINING PROTEIN"/>
    <property type="match status" value="1"/>
</dbReference>
<dbReference type="AlphaFoldDB" id="A0AAW9V6X4"/>
<evidence type="ECO:0000313" key="4">
    <source>
        <dbReference type="Proteomes" id="UP000449944"/>
    </source>
</evidence>
<accession>A0AAW9V6X4</accession>
<dbReference type="InterPro" id="IPR011935">
    <property type="entry name" value="CHP02231"/>
</dbReference>
<feature type="domain" description="DUF4140" evidence="2">
    <location>
        <begin position="52"/>
        <end position="150"/>
    </location>
</feature>
<dbReference type="InterPro" id="IPR037291">
    <property type="entry name" value="DUF4139"/>
</dbReference>
<comment type="caution">
    <text evidence="3">The sequence shown here is derived from an EMBL/GenBank/DDBJ whole genome shotgun (WGS) entry which is preliminary data.</text>
</comment>
<reference evidence="3 4" key="1">
    <citation type="submission" date="2019-10" db="EMBL/GenBank/DDBJ databases">
        <title>Comparative genomic analysis of Providencia.</title>
        <authorList>
            <person name="Yuan C."/>
            <person name="Wei Y."/>
            <person name="Yin Z."/>
        </authorList>
    </citation>
    <scope>NUCLEOTIDE SEQUENCE [LARGE SCALE GENOMIC DNA]</scope>
    <source>
        <strain evidence="4">wls1934</strain>
    </source>
</reference>
<dbReference type="Pfam" id="PF13600">
    <property type="entry name" value="DUF4140"/>
    <property type="match status" value="1"/>
</dbReference>
<dbReference type="Proteomes" id="UP000449944">
    <property type="component" value="Unassembled WGS sequence"/>
</dbReference>
<dbReference type="InterPro" id="IPR025554">
    <property type="entry name" value="DUF4140"/>
</dbReference>
<organism evidence="3 4">
    <name type="scientific">Providencia alcalifaciens</name>
    <dbReference type="NCBI Taxonomy" id="126385"/>
    <lineage>
        <taxon>Bacteria</taxon>
        <taxon>Pseudomonadati</taxon>
        <taxon>Pseudomonadota</taxon>
        <taxon>Gammaproteobacteria</taxon>
        <taxon>Enterobacterales</taxon>
        <taxon>Morganellaceae</taxon>
        <taxon>Providencia</taxon>
    </lineage>
</organism>
<proteinExistence type="predicted"/>
<dbReference type="NCBIfam" id="TIGR02231">
    <property type="entry name" value="mucoidy inhibitor MuiA family protein"/>
    <property type="match status" value="1"/>
</dbReference>
<dbReference type="Pfam" id="PF13598">
    <property type="entry name" value="DUF4139"/>
    <property type="match status" value="1"/>
</dbReference>
<evidence type="ECO:0000259" key="2">
    <source>
        <dbReference type="Pfam" id="PF13600"/>
    </source>
</evidence>